<dbReference type="InterPro" id="IPR000600">
    <property type="entry name" value="ROK"/>
</dbReference>
<dbReference type="PANTHER" id="PTHR18964">
    <property type="entry name" value="ROK (REPRESSOR, ORF, KINASE) FAMILY"/>
    <property type="match status" value="1"/>
</dbReference>
<organism evidence="2 3">
    <name type="scientific">Shewanella pneumatophori</name>
    <dbReference type="NCBI Taxonomy" id="314092"/>
    <lineage>
        <taxon>Bacteria</taxon>
        <taxon>Pseudomonadati</taxon>
        <taxon>Pseudomonadota</taxon>
        <taxon>Gammaproteobacteria</taxon>
        <taxon>Alteromonadales</taxon>
        <taxon>Shewanellaceae</taxon>
        <taxon>Shewanella</taxon>
    </lineage>
</organism>
<dbReference type="Gene3D" id="3.30.420.40">
    <property type="match status" value="3"/>
</dbReference>
<dbReference type="SUPFAM" id="SSF53067">
    <property type="entry name" value="Actin-like ATPase domain"/>
    <property type="match status" value="1"/>
</dbReference>
<name>A0A9X1ZD16_9GAMM</name>
<keyword evidence="3" id="KW-1185">Reference proteome</keyword>
<dbReference type="GO" id="GO:0003677">
    <property type="term" value="F:DNA binding"/>
    <property type="evidence" value="ECO:0007669"/>
    <property type="project" value="TreeGrafter"/>
</dbReference>
<gene>
    <name evidence="2" type="ORF">L2740_09495</name>
</gene>
<comment type="similarity">
    <text evidence="1">Belongs to the ROK (NagC/XylR) family.</text>
</comment>
<dbReference type="Proteomes" id="UP001139293">
    <property type="component" value="Unassembled WGS sequence"/>
</dbReference>
<dbReference type="PANTHER" id="PTHR18964:SF149">
    <property type="entry name" value="BIFUNCTIONAL UDP-N-ACETYLGLUCOSAMINE 2-EPIMERASE_N-ACETYLMANNOSAMINE KINASE"/>
    <property type="match status" value="1"/>
</dbReference>
<evidence type="ECO:0000256" key="1">
    <source>
        <dbReference type="ARBA" id="ARBA00006479"/>
    </source>
</evidence>
<protein>
    <submittedName>
        <fullName evidence="2">ROK family protein</fullName>
    </submittedName>
</protein>
<comment type="caution">
    <text evidence="2">The sequence shown here is derived from an EMBL/GenBank/DDBJ whole genome shotgun (WGS) entry which is preliminary data.</text>
</comment>
<dbReference type="GO" id="GO:0006351">
    <property type="term" value="P:DNA-templated transcription"/>
    <property type="evidence" value="ECO:0007669"/>
    <property type="project" value="TreeGrafter"/>
</dbReference>
<reference evidence="2" key="1">
    <citation type="submission" date="2022-01" db="EMBL/GenBank/DDBJ databases">
        <title>Whole genome-based taxonomy of the Shewanellaceae.</title>
        <authorList>
            <person name="Martin-Rodriguez A.J."/>
        </authorList>
    </citation>
    <scope>NUCLEOTIDE SEQUENCE</scope>
    <source>
        <strain evidence="2">KCTC 23973</strain>
    </source>
</reference>
<dbReference type="RefSeq" id="WP_248949885.1">
    <property type="nucleotide sequence ID" value="NZ_JAKILB010000005.1"/>
</dbReference>
<sequence>MQTLTIDISGSKALFEIETQGRVEQYKIAITDGFNINSLNTQIAELEQDYGLDDYGLGIAVPGLVQAQQLVSCQSLPGLKGLSADDLFTKAKRVIIANDSDAGLQALMDNKQDCELLVMCDMGIGMSIAVNGMPFTGASGMAGELGHCRMMTESGEFSLEQLASGAAIKRRNWTRSEDIARAGSYIGQSLAWVVNLFNPSHIYLAGSLMDNPHYYQACVAAIKEMALPIPVAKVKINRVDDRETMVCRGLKVMLNK</sequence>
<evidence type="ECO:0000313" key="2">
    <source>
        <dbReference type="EMBL" id="MCL1138777.1"/>
    </source>
</evidence>
<dbReference type="CDD" id="cd23763">
    <property type="entry name" value="ASKHA_ATPase_ROK"/>
    <property type="match status" value="1"/>
</dbReference>
<dbReference type="EMBL" id="JAKILB010000005">
    <property type="protein sequence ID" value="MCL1138777.1"/>
    <property type="molecule type" value="Genomic_DNA"/>
</dbReference>
<dbReference type="AlphaFoldDB" id="A0A9X1ZD16"/>
<proteinExistence type="inferred from homology"/>
<accession>A0A9X1ZD16</accession>
<dbReference type="InterPro" id="IPR043129">
    <property type="entry name" value="ATPase_NBD"/>
</dbReference>
<dbReference type="Pfam" id="PF00480">
    <property type="entry name" value="ROK"/>
    <property type="match status" value="2"/>
</dbReference>
<evidence type="ECO:0000313" key="3">
    <source>
        <dbReference type="Proteomes" id="UP001139293"/>
    </source>
</evidence>